<sequence>LLGFVLCFDNDLCRIFSFNLGIARTRSLVTFHVTGHVWLSITENFTAGFVKRFLVVGDAEMHHFPRRTEIKCCNRGSCYLQSARCGCTQLLWQLFISRPRADGDRSGALRFSFTLWLVQYCSNVASNSSSRHCGCDSTICSLSHQEKEVRGRRDGGKGFVNWCIFICSSAALSAWRSIALDAGRHGVGRGGKFLDFCKNFTRPEMWTSVRGLVTPVGATPIDSKDQFE</sequence>
<feature type="non-terminal residue" evidence="1">
    <location>
        <position position="1"/>
    </location>
</feature>
<proteinExistence type="predicted"/>
<dbReference type="AlphaFoldDB" id="A0A1Y3E7Z9"/>
<gene>
    <name evidence="1" type="ORF">D917_00475</name>
</gene>
<accession>A0A1Y3E7Z9</accession>
<evidence type="ECO:0000313" key="2">
    <source>
        <dbReference type="Proteomes" id="UP000243006"/>
    </source>
</evidence>
<dbReference type="Proteomes" id="UP000243006">
    <property type="component" value="Unassembled WGS sequence"/>
</dbReference>
<reference evidence="1 2" key="1">
    <citation type="submission" date="2015-04" db="EMBL/GenBank/DDBJ databases">
        <title>Draft genome of the roundworm Trichinella nativa.</title>
        <authorList>
            <person name="Mitreva M."/>
        </authorList>
    </citation>
    <scope>NUCLEOTIDE SEQUENCE [LARGE SCALE GENOMIC DNA]</scope>
    <source>
        <strain evidence="1 2">ISS45</strain>
    </source>
</reference>
<protein>
    <submittedName>
        <fullName evidence="1">Uncharacterized protein</fullName>
    </submittedName>
</protein>
<dbReference type="EMBL" id="LVZM01021763">
    <property type="protein sequence ID" value="OUC41131.1"/>
    <property type="molecule type" value="Genomic_DNA"/>
</dbReference>
<organism evidence="1 2">
    <name type="scientific">Trichinella nativa</name>
    <dbReference type="NCBI Taxonomy" id="6335"/>
    <lineage>
        <taxon>Eukaryota</taxon>
        <taxon>Metazoa</taxon>
        <taxon>Ecdysozoa</taxon>
        <taxon>Nematoda</taxon>
        <taxon>Enoplea</taxon>
        <taxon>Dorylaimia</taxon>
        <taxon>Trichinellida</taxon>
        <taxon>Trichinellidae</taxon>
        <taxon>Trichinella</taxon>
    </lineage>
</organism>
<name>A0A1Y3E7Z9_9BILA</name>
<comment type="caution">
    <text evidence="1">The sequence shown here is derived from an EMBL/GenBank/DDBJ whole genome shotgun (WGS) entry which is preliminary data.</text>
</comment>
<evidence type="ECO:0000313" key="1">
    <source>
        <dbReference type="EMBL" id="OUC41131.1"/>
    </source>
</evidence>